<dbReference type="PANTHER" id="PTHR22803">
    <property type="entry name" value="MANNOSE, PHOSPHOLIPASE, LECTIN RECEPTOR RELATED"/>
    <property type="match status" value="1"/>
</dbReference>
<evidence type="ECO:0000313" key="5">
    <source>
        <dbReference type="Proteomes" id="UP001159641"/>
    </source>
</evidence>
<evidence type="ECO:0000259" key="3">
    <source>
        <dbReference type="PROSITE" id="PS50041"/>
    </source>
</evidence>
<comment type="caution">
    <text evidence="4">The sequence shown here is derived from an EMBL/GenBank/DDBJ whole genome shotgun (WGS) entry which is preliminary data.</text>
</comment>
<reference evidence="4 5" key="1">
    <citation type="submission" date="2022-11" db="EMBL/GenBank/DDBJ databases">
        <title>Whole genome sequence of Eschrichtius robustus ER-17-0199.</title>
        <authorList>
            <person name="Bruniche-Olsen A."/>
            <person name="Black A.N."/>
            <person name="Fields C.J."/>
            <person name="Walden K."/>
            <person name="Dewoody J.A."/>
        </authorList>
    </citation>
    <scope>NUCLEOTIDE SEQUENCE [LARGE SCALE GENOMIC DNA]</scope>
    <source>
        <strain evidence="4">ER-17-0199</strain>
        <tissue evidence="4">Blubber</tissue>
    </source>
</reference>
<evidence type="ECO:0000256" key="1">
    <source>
        <dbReference type="ARBA" id="ARBA00022734"/>
    </source>
</evidence>
<dbReference type="EMBL" id="JAIQCJ010002067">
    <property type="protein sequence ID" value="KAJ8784279.1"/>
    <property type="molecule type" value="Genomic_DNA"/>
</dbReference>
<feature type="domain" description="C-type lectin" evidence="3">
    <location>
        <begin position="235"/>
        <end position="291"/>
    </location>
</feature>
<evidence type="ECO:0000313" key="4">
    <source>
        <dbReference type="EMBL" id="KAJ8784279.1"/>
    </source>
</evidence>
<keyword evidence="2" id="KW-0472">Membrane</keyword>
<keyword evidence="2" id="KW-0812">Transmembrane</keyword>
<dbReference type="PROSITE" id="PS50041">
    <property type="entry name" value="C_TYPE_LECTIN_2"/>
    <property type="match status" value="1"/>
</dbReference>
<sequence length="308" mass="35599">MTVMMVTIQQLTLVINRPWRRRWYFYDDREFIYLRPFACDTKLEWMCQIPKGKCSYSFSQSSHVNLSYSKNTRLVQSSSRYPWHHFPITFGEECFYLSAKTWFSDLNKPADCSTKLPFVCEKYNVSSLEKYSPDSAAKIQCSGDWITFQNKKISSLLKDEAFSSYVSFPLCGILYFICVLCLQCFLRIKPKSLTFSEASDACHTYGGTLPSVLSQREQEIESRQTLQNTSETMKYQNNLYKIILKTLTWTDALKECQKENMHLVSITDPYQQAFLTVQAVLHNSSLWIGLSSHDVSFQSPLPGLGDGM</sequence>
<evidence type="ECO:0000256" key="2">
    <source>
        <dbReference type="SAM" id="Phobius"/>
    </source>
</evidence>
<dbReference type="AlphaFoldDB" id="A0AB34H0U1"/>
<name>A0AB34H0U1_ESCRO</name>
<dbReference type="CDD" id="cd00037">
    <property type="entry name" value="CLECT"/>
    <property type="match status" value="2"/>
</dbReference>
<dbReference type="InterPro" id="IPR016187">
    <property type="entry name" value="CTDL_fold"/>
</dbReference>
<keyword evidence="5" id="KW-1185">Reference proteome</keyword>
<gene>
    <name evidence="4" type="ORF">J1605_008430</name>
</gene>
<dbReference type="InterPro" id="IPR050111">
    <property type="entry name" value="C-type_lectin/snaclec_domain"/>
</dbReference>
<dbReference type="Proteomes" id="UP001159641">
    <property type="component" value="Unassembled WGS sequence"/>
</dbReference>
<organism evidence="4 5">
    <name type="scientific">Eschrichtius robustus</name>
    <name type="common">California gray whale</name>
    <name type="synonym">Eschrichtius gibbosus</name>
    <dbReference type="NCBI Taxonomy" id="9764"/>
    <lineage>
        <taxon>Eukaryota</taxon>
        <taxon>Metazoa</taxon>
        <taxon>Chordata</taxon>
        <taxon>Craniata</taxon>
        <taxon>Vertebrata</taxon>
        <taxon>Euteleostomi</taxon>
        <taxon>Mammalia</taxon>
        <taxon>Eutheria</taxon>
        <taxon>Laurasiatheria</taxon>
        <taxon>Artiodactyla</taxon>
        <taxon>Whippomorpha</taxon>
        <taxon>Cetacea</taxon>
        <taxon>Mysticeti</taxon>
        <taxon>Eschrichtiidae</taxon>
        <taxon>Eschrichtius</taxon>
    </lineage>
</organism>
<dbReference type="GO" id="GO:0030246">
    <property type="term" value="F:carbohydrate binding"/>
    <property type="evidence" value="ECO:0007669"/>
    <property type="project" value="UniProtKB-KW"/>
</dbReference>
<keyword evidence="2" id="KW-1133">Transmembrane helix</keyword>
<accession>A0AB34H0U1</accession>
<protein>
    <recommendedName>
        <fullName evidence="3">C-type lectin domain-containing protein</fullName>
    </recommendedName>
</protein>
<feature type="transmembrane region" description="Helical" evidence="2">
    <location>
        <begin position="165"/>
        <end position="186"/>
    </location>
</feature>
<dbReference type="Pfam" id="PF00059">
    <property type="entry name" value="Lectin_C"/>
    <property type="match status" value="1"/>
</dbReference>
<proteinExistence type="predicted"/>
<keyword evidence="1" id="KW-0430">Lectin</keyword>
<dbReference type="Gene3D" id="3.10.100.10">
    <property type="entry name" value="Mannose-Binding Protein A, subunit A"/>
    <property type="match status" value="1"/>
</dbReference>
<dbReference type="InterPro" id="IPR001304">
    <property type="entry name" value="C-type_lectin-like"/>
</dbReference>
<dbReference type="SUPFAM" id="SSF56436">
    <property type="entry name" value="C-type lectin-like"/>
    <property type="match status" value="2"/>
</dbReference>
<dbReference type="InterPro" id="IPR016186">
    <property type="entry name" value="C-type_lectin-like/link_sf"/>
</dbReference>